<dbReference type="SUPFAM" id="SSF48576">
    <property type="entry name" value="Terpenoid synthases"/>
    <property type="match status" value="1"/>
</dbReference>
<dbReference type="Pfam" id="PF00348">
    <property type="entry name" value="polyprenyl_synt"/>
    <property type="match status" value="1"/>
</dbReference>
<protein>
    <submittedName>
        <fullName evidence="4">Polyprenyl synthetase family protein</fullName>
    </submittedName>
</protein>
<name>A0A367FHU7_9ACTN</name>
<keyword evidence="5" id="KW-1185">Reference proteome</keyword>
<dbReference type="PANTHER" id="PTHR12001">
    <property type="entry name" value="GERANYLGERANYL PYROPHOSPHATE SYNTHASE"/>
    <property type="match status" value="1"/>
</dbReference>
<dbReference type="OrthoDB" id="4497239at2"/>
<reference evidence="4 5" key="1">
    <citation type="submission" date="2018-06" db="EMBL/GenBank/DDBJ databases">
        <title>Sphaerisporangium craniellae sp. nov., isolated from a marine sponge in the South China Sea.</title>
        <authorList>
            <person name="Li L."/>
        </authorList>
    </citation>
    <scope>NUCLEOTIDE SEQUENCE [LARGE SCALE GENOMIC DNA]</scope>
    <source>
        <strain evidence="4 5">CCTCC AA 208026</strain>
    </source>
</reference>
<dbReference type="PANTHER" id="PTHR12001:SF71">
    <property type="entry name" value="(2E,6E)-FARNESYL DIPHOSPHATE SYNTHASE"/>
    <property type="match status" value="1"/>
</dbReference>
<evidence type="ECO:0000313" key="4">
    <source>
        <dbReference type="EMBL" id="RCG29948.1"/>
    </source>
</evidence>
<accession>A0A367FHU7</accession>
<evidence type="ECO:0000256" key="1">
    <source>
        <dbReference type="ARBA" id="ARBA00022723"/>
    </source>
</evidence>
<dbReference type="SFLD" id="SFLDS00005">
    <property type="entry name" value="Isoprenoid_Synthase_Type_I"/>
    <property type="match status" value="1"/>
</dbReference>
<evidence type="ECO:0000256" key="3">
    <source>
        <dbReference type="RuleBase" id="RU004466"/>
    </source>
</evidence>
<evidence type="ECO:0000313" key="5">
    <source>
        <dbReference type="Proteomes" id="UP000253094"/>
    </source>
</evidence>
<sequence length="337" mass="34912">MTPVVPAAVEAARGLVDPVMREAVARLDPITARVAAYHLGWADAAGQPVSHGGKALRPALAVLSARAARGGADVGAVVGAAVELVHAFSLLHDDIMDGDRVRRHRPAAWTVFGRSEAILAGDALLALAGELLVEPGTPGFVDAARALGRTTRGLIAGQALDLEFERRDDVTLEECLRMSARKTGDLLACACSIGATAVAGPGPLVSALAAFGMEAGVAFQLADDLLGIWGSPEATGKPVLSDLRARKKTLPVVAALTSGTAAGERLARLLALPGPLPEPDLRDAARLVEEAGGRAWAETEAKHRLDAAGLHLDTAGMPADVRAEFLDIVLYLTGRDR</sequence>
<gene>
    <name evidence="4" type="ORF">DQ384_17445</name>
</gene>
<dbReference type="PROSITE" id="PS00723">
    <property type="entry name" value="POLYPRENYL_SYNTHASE_1"/>
    <property type="match status" value="1"/>
</dbReference>
<dbReference type="CDD" id="cd00685">
    <property type="entry name" value="Trans_IPPS_HT"/>
    <property type="match status" value="1"/>
</dbReference>
<dbReference type="GO" id="GO:0004659">
    <property type="term" value="F:prenyltransferase activity"/>
    <property type="evidence" value="ECO:0007669"/>
    <property type="project" value="InterPro"/>
</dbReference>
<comment type="similarity">
    <text evidence="3">Belongs to the FPP/GGPP synthase family.</text>
</comment>
<keyword evidence="3" id="KW-0808">Transferase</keyword>
<dbReference type="GO" id="GO:0008299">
    <property type="term" value="P:isoprenoid biosynthetic process"/>
    <property type="evidence" value="ECO:0007669"/>
    <property type="project" value="InterPro"/>
</dbReference>
<dbReference type="InterPro" id="IPR033749">
    <property type="entry name" value="Polyprenyl_synt_CS"/>
</dbReference>
<keyword evidence="2" id="KW-0460">Magnesium</keyword>
<dbReference type="InterPro" id="IPR008949">
    <property type="entry name" value="Isoprenoid_synthase_dom_sf"/>
</dbReference>
<dbReference type="GO" id="GO:0046872">
    <property type="term" value="F:metal ion binding"/>
    <property type="evidence" value="ECO:0007669"/>
    <property type="project" value="UniProtKB-KW"/>
</dbReference>
<keyword evidence="1" id="KW-0479">Metal-binding</keyword>
<proteinExistence type="inferred from homology"/>
<dbReference type="Gene3D" id="1.10.600.10">
    <property type="entry name" value="Farnesyl Diphosphate Synthase"/>
    <property type="match status" value="1"/>
</dbReference>
<comment type="caution">
    <text evidence="4">The sequence shown here is derived from an EMBL/GenBank/DDBJ whole genome shotgun (WGS) entry which is preliminary data.</text>
</comment>
<dbReference type="EMBL" id="QOIL01000009">
    <property type="protein sequence ID" value="RCG29948.1"/>
    <property type="molecule type" value="Genomic_DNA"/>
</dbReference>
<evidence type="ECO:0000256" key="2">
    <source>
        <dbReference type="ARBA" id="ARBA00022842"/>
    </source>
</evidence>
<dbReference type="RefSeq" id="WP_114029891.1">
    <property type="nucleotide sequence ID" value="NZ_QOIL01000009.1"/>
</dbReference>
<dbReference type="Proteomes" id="UP000253094">
    <property type="component" value="Unassembled WGS sequence"/>
</dbReference>
<dbReference type="InterPro" id="IPR000092">
    <property type="entry name" value="Polyprenyl_synt"/>
</dbReference>
<organism evidence="4 5">
    <name type="scientific">Sphaerisporangium album</name>
    <dbReference type="NCBI Taxonomy" id="509200"/>
    <lineage>
        <taxon>Bacteria</taxon>
        <taxon>Bacillati</taxon>
        <taxon>Actinomycetota</taxon>
        <taxon>Actinomycetes</taxon>
        <taxon>Streptosporangiales</taxon>
        <taxon>Streptosporangiaceae</taxon>
        <taxon>Sphaerisporangium</taxon>
    </lineage>
</organism>
<dbReference type="AlphaFoldDB" id="A0A367FHU7"/>